<evidence type="ECO:0000313" key="2">
    <source>
        <dbReference type="Proteomes" id="UP000245764"/>
    </source>
</evidence>
<name>A0A2H1G4C0_ZYMTR</name>
<sequence>MVNSSEQAHTEIGPLYPTYEALRTAAQPVHPSSSARRLLWMLNGPLHSAITVLSSEITTHGVNMPSEPLYDPATDIWHPIAQEPVSTPKVSSVTVGVCQLEEWGFTWCDMHEGHADPPELEDEE</sequence>
<dbReference type="AlphaFoldDB" id="A0A2H1G4C0"/>
<protein>
    <submittedName>
        <fullName evidence="1">Uncharacterized protein</fullName>
    </submittedName>
</protein>
<reference evidence="2" key="1">
    <citation type="submission" date="2017-05" db="EMBL/GenBank/DDBJ databases">
        <authorList>
            <person name="Song R."/>
            <person name="Chenine A.L."/>
            <person name="Ruprecht R.M."/>
        </authorList>
    </citation>
    <scope>NUCLEOTIDE SEQUENCE [LARGE SCALE GENOMIC DNA]</scope>
</reference>
<organism evidence="1 2">
    <name type="scientific">Zymoseptoria tritici ST99CH_1E4</name>
    <dbReference type="NCBI Taxonomy" id="1276532"/>
    <lineage>
        <taxon>Eukaryota</taxon>
        <taxon>Fungi</taxon>
        <taxon>Dikarya</taxon>
        <taxon>Ascomycota</taxon>
        <taxon>Pezizomycotina</taxon>
        <taxon>Dothideomycetes</taxon>
        <taxon>Dothideomycetidae</taxon>
        <taxon>Mycosphaerellales</taxon>
        <taxon>Mycosphaerellaceae</taxon>
        <taxon>Zymoseptoria</taxon>
    </lineage>
</organism>
<evidence type="ECO:0000313" key="1">
    <source>
        <dbReference type="EMBL" id="SMR48404.1"/>
    </source>
</evidence>
<proteinExistence type="predicted"/>
<gene>
    <name evidence="1" type="ORF">ZT1E4_G3794</name>
</gene>
<dbReference type="Proteomes" id="UP000245764">
    <property type="component" value="Chromosome 3"/>
</dbReference>
<accession>A0A2H1G4C0</accession>
<dbReference type="EMBL" id="LT854255">
    <property type="protein sequence ID" value="SMR48404.1"/>
    <property type="molecule type" value="Genomic_DNA"/>
</dbReference>